<dbReference type="SUPFAM" id="SSF55729">
    <property type="entry name" value="Acyl-CoA N-acyltransferases (Nat)"/>
    <property type="match status" value="1"/>
</dbReference>
<feature type="domain" description="N-acetyltransferase" evidence="3">
    <location>
        <begin position="8"/>
        <end position="180"/>
    </location>
</feature>
<dbReference type="Proteomes" id="UP000823631">
    <property type="component" value="Unassembled WGS sequence"/>
</dbReference>
<keyword evidence="1" id="KW-0808">Transferase</keyword>
<proteinExistence type="predicted"/>
<evidence type="ECO:0000313" key="5">
    <source>
        <dbReference type="Proteomes" id="UP000823631"/>
    </source>
</evidence>
<protein>
    <submittedName>
        <fullName evidence="4">N-acetyltransferase</fullName>
    </submittedName>
</protein>
<evidence type="ECO:0000256" key="2">
    <source>
        <dbReference type="ARBA" id="ARBA00023315"/>
    </source>
</evidence>
<reference evidence="4" key="2">
    <citation type="journal article" date="2021" name="PeerJ">
        <title>Extensive microbial diversity within the chicken gut microbiome revealed by metagenomics and culture.</title>
        <authorList>
            <person name="Gilroy R."/>
            <person name="Ravi A."/>
            <person name="Getino M."/>
            <person name="Pursley I."/>
            <person name="Horton D.L."/>
            <person name="Alikhan N.F."/>
            <person name="Baker D."/>
            <person name="Gharbi K."/>
            <person name="Hall N."/>
            <person name="Watson M."/>
            <person name="Adriaenssens E.M."/>
            <person name="Foster-Nyarko E."/>
            <person name="Jarju S."/>
            <person name="Secka A."/>
            <person name="Antonio M."/>
            <person name="Oren A."/>
            <person name="Chaudhuri R.R."/>
            <person name="La Ragione R."/>
            <person name="Hildebrand F."/>
            <person name="Pallen M.J."/>
        </authorList>
    </citation>
    <scope>NUCLEOTIDE SEQUENCE</scope>
    <source>
        <strain evidence="4">17213</strain>
    </source>
</reference>
<dbReference type="EMBL" id="JADINH010000003">
    <property type="protein sequence ID" value="MBO8414775.1"/>
    <property type="molecule type" value="Genomic_DNA"/>
</dbReference>
<reference evidence="4" key="1">
    <citation type="submission" date="2020-10" db="EMBL/GenBank/DDBJ databases">
        <authorList>
            <person name="Gilroy R."/>
        </authorList>
    </citation>
    <scope>NUCLEOTIDE SEQUENCE</scope>
    <source>
        <strain evidence="4">17213</strain>
    </source>
</reference>
<dbReference type="PANTHER" id="PTHR43072:SF23">
    <property type="entry name" value="UPF0039 PROTEIN C11D3.02C"/>
    <property type="match status" value="1"/>
</dbReference>
<gene>
    <name evidence="4" type="ORF">IAB19_00120</name>
</gene>
<dbReference type="PANTHER" id="PTHR43072">
    <property type="entry name" value="N-ACETYLTRANSFERASE"/>
    <property type="match status" value="1"/>
</dbReference>
<comment type="caution">
    <text evidence="4">The sequence shown here is derived from an EMBL/GenBank/DDBJ whole genome shotgun (WGS) entry which is preliminary data.</text>
</comment>
<name>A0A9D9GT37_9GAMM</name>
<dbReference type="Gene3D" id="3.40.630.30">
    <property type="match status" value="1"/>
</dbReference>
<accession>A0A9D9GT37</accession>
<sequence length="210" mass="24350">MPYSPHALQVKTAVPADAAEMVEIYRPYVEDTAITFEYAVPSVKEFKQRLENVLKRYPWLTVRERENGRMLGYVYASPFKERAAYEYSVETSIYVRQDVRRQGAGRMLYHVLEALLAAQHVINLNACVAYDATEGQDEHLDNASVFFHQQMGYTQCAHFHQCGFKFGRWYDMVWLEKMLTEHPLRPELFVPFAKLANVRSIIAAAVADFR</sequence>
<organism evidence="4 5">
    <name type="scientific">Candidatus Avisuccinivibrio stercorigallinarum</name>
    <dbReference type="NCBI Taxonomy" id="2840704"/>
    <lineage>
        <taxon>Bacteria</taxon>
        <taxon>Pseudomonadati</taxon>
        <taxon>Pseudomonadota</taxon>
        <taxon>Gammaproteobacteria</taxon>
        <taxon>Aeromonadales</taxon>
        <taxon>Succinivibrionaceae</taxon>
        <taxon>Succinivibrionaceae incertae sedis</taxon>
        <taxon>Candidatus Avisuccinivibrio</taxon>
    </lineage>
</organism>
<evidence type="ECO:0000256" key="1">
    <source>
        <dbReference type="ARBA" id="ARBA00022679"/>
    </source>
</evidence>
<dbReference type="PROSITE" id="PS51186">
    <property type="entry name" value="GNAT"/>
    <property type="match status" value="1"/>
</dbReference>
<dbReference type="InterPro" id="IPR000182">
    <property type="entry name" value="GNAT_dom"/>
</dbReference>
<evidence type="ECO:0000259" key="3">
    <source>
        <dbReference type="PROSITE" id="PS51186"/>
    </source>
</evidence>
<dbReference type="Pfam" id="PF13420">
    <property type="entry name" value="Acetyltransf_4"/>
    <property type="match status" value="1"/>
</dbReference>
<keyword evidence="2" id="KW-0012">Acyltransferase</keyword>
<dbReference type="AlphaFoldDB" id="A0A9D9GT37"/>
<dbReference type="GO" id="GO:0016747">
    <property type="term" value="F:acyltransferase activity, transferring groups other than amino-acyl groups"/>
    <property type="evidence" value="ECO:0007669"/>
    <property type="project" value="InterPro"/>
</dbReference>
<dbReference type="InterPro" id="IPR016181">
    <property type="entry name" value="Acyl_CoA_acyltransferase"/>
</dbReference>
<evidence type="ECO:0000313" key="4">
    <source>
        <dbReference type="EMBL" id="MBO8414775.1"/>
    </source>
</evidence>